<reference evidence="1" key="3">
    <citation type="submission" date="2025-09" db="UniProtKB">
        <authorList>
            <consortium name="Ensembl"/>
        </authorList>
    </citation>
    <scope>IDENTIFICATION</scope>
</reference>
<reference evidence="1" key="2">
    <citation type="submission" date="2025-08" db="UniProtKB">
        <authorList>
            <consortium name="Ensembl"/>
        </authorList>
    </citation>
    <scope>IDENTIFICATION</scope>
</reference>
<evidence type="ECO:0000313" key="1">
    <source>
        <dbReference type="Ensembl" id="ENSCINP00000007751.3"/>
    </source>
</evidence>
<dbReference type="Proteomes" id="UP000008144">
    <property type="component" value="Unassembled WGS sequence"/>
</dbReference>
<evidence type="ECO:0000313" key="2">
    <source>
        <dbReference type="Proteomes" id="UP000008144"/>
    </source>
</evidence>
<sequence length="74" mass="8785">MLWRMVQLMTCVSFILTMELLHAVFDKGSYFLMWFVNFSLQFVRELADDLLSLRVATNRKSKCDVKVHSRRIAQ</sequence>
<dbReference type="HOGENOM" id="CLU_2687078_0_0_1"/>
<dbReference type="GeneTree" id="ENSGT00390000002465"/>
<dbReference type="AlphaFoldDB" id="F6U6H1"/>
<proteinExistence type="predicted"/>
<reference evidence="2" key="1">
    <citation type="journal article" date="2002" name="Science">
        <title>The draft genome of Ciona intestinalis: insights into chordate and vertebrate origins.</title>
        <authorList>
            <person name="Dehal P."/>
            <person name="Satou Y."/>
            <person name="Campbell R.K."/>
            <person name="Chapman J."/>
            <person name="Degnan B."/>
            <person name="De Tomaso A."/>
            <person name="Davidson B."/>
            <person name="Di Gregorio A."/>
            <person name="Gelpke M."/>
            <person name="Goodstein D.M."/>
            <person name="Harafuji N."/>
            <person name="Hastings K.E."/>
            <person name="Ho I."/>
            <person name="Hotta K."/>
            <person name="Huang W."/>
            <person name="Kawashima T."/>
            <person name="Lemaire P."/>
            <person name="Martinez D."/>
            <person name="Meinertzhagen I.A."/>
            <person name="Necula S."/>
            <person name="Nonaka M."/>
            <person name="Putnam N."/>
            <person name="Rash S."/>
            <person name="Saiga H."/>
            <person name="Satake M."/>
            <person name="Terry A."/>
            <person name="Yamada L."/>
            <person name="Wang H.G."/>
            <person name="Awazu S."/>
            <person name="Azumi K."/>
            <person name="Boore J."/>
            <person name="Branno M."/>
            <person name="Chin-Bow S."/>
            <person name="DeSantis R."/>
            <person name="Doyle S."/>
            <person name="Francino P."/>
            <person name="Keys D.N."/>
            <person name="Haga S."/>
            <person name="Hayashi H."/>
            <person name="Hino K."/>
            <person name="Imai K.S."/>
            <person name="Inaba K."/>
            <person name="Kano S."/>
            <person name="Kobayashi K."/>
            <person name="Kobayashi M."/>
            <person name="Lee B.I."/>
            <person name="Makabe K.W."/>
            <person name="Manohar C."/>
            <person name="Matassi G."/>
            <person name="Medina M."/>
            <person name="Mochizuki Y."/>
            <person name="Mount S."/>
            <person name="Morishita T."/>
            <person name="Miura S."/>
            <person name="Nakayama A."/>
            <person name="Nishizaka S."/>
            <person name="Nomoto H."/>
            <person name="Ohta F."/>
            <person name="Oishi K."/>
            <person name="Rigoutsos I."/>
            <person name="Sano M."/>
            <person name="Sasaki A."/>
            <person name="Sasakura Y."/>
            <person name="Shoguchi E."/>
            <person name="Shin-i T."/>
            <person name="Spagnuolo A."/>
            <person name="Stainier D."/>
            <person name="Suzuki M.M."/>
            <person name="Tassy O."/>
            <person name="Takatori N."/>
            <person name="Tokuoka M."/>
            <person name="Yagi K."/>
            <person name="Yoshizaki F."/>
            <person name="Wada S."/>
            <person name="Zhang C."/>
            <person name="Hyatt P.D."/>
            <person name="Larimer F."/>
            <person name="Detter C."/>
            <person name="Doggett N."/>
            <person name="Glavina T."/>
            <person name="Hawkins T."/>
            <person name="Richardson P."/>
            <person name="Lucas S."/>
            <person name="Kohara Y."/>
            <person name="Levine M."/>
            <person name="Satoh N."/>
            <person name="Rokhsar D.S."/>
        </authorList>
    </citation>
    <scope>NUCLEOTIDE SEQUENCE [LARGE SCALE GENOMIC DNA]</scope>
</reference>
<accession>F6U6H1</accession>
<dbReference type="OMA" id="FLMWIVN"/>
<dbReference type="InParanoid" id="F6U6H1"/>
<organism evidence="1 2">
    <name type="scientific">Ciona intestinalis</name>
    <name type="common">Transparent sea squirt</name>
    <name type="synonym">Ascidia intestinalis</name>
    <dbReference type="NCBI Taxonomy" id="7719"/>
    <lineage>
        <taxon>Eukaryota</taxon>
        <taxon>Metazoa</taxon>
        <taxon>Chordata</taxon>
        <taxon>Tunicata</taxon>
        <taxon>Ascidiacea</taxon>
        <taxon>Phlebobranchia</taxon>
        <taxon>Cionidae</taxon>
        <taxon>Ciona</taxon>
    </lineage>
</organism>
<dbReference type="Ensembl" id="ENSCINT00000007751.3">
    <property type="protein sequence ID" value="ENSCINP00000007751.3"/>
    <property type="gene ID" value="ENSCING00000003755.3"/>
</dbReference>
<name>F6U6H1_CIOIN</name>
<protein>
    <submittedName>
        <fullName evidence="1">Uncharacterized protein</fullName>
    </submittedName>
</protein>
<keyword evidence="2" id="KW-1185">Reference proteome</keyword>